<feature type="transmembrane region" description="Helical" evidence="1">
    <location>
        <begin position="156"/>
        <end position="175"/>
    </location>
</feature>
<keyword evidence="1" id="KW-1133">Transmembrane helix</keyword>
<feature type="transmembrane region" description="Helical" evidence="1">
    <location>
        <begin position="196"/>
        <end position="215"/>
    </location>
</feature>
<feature type="transmembrane region" description="Helical" evidence="1">
    <location>
        <begin position="343"/>
        <end position="363"/>
    </location>
</feature>
<feature type="transmembrane region" description="Helical" evidence="1">
    <location>
        <begin position="57"/>
        <end position="82"/>
    </location>
</feature>
<feature type="transmembrane region" description="Helical" evidence="1">
    <location>
        <begin position="383"/>
        <end position="406"/>
    </location>
</feature>
<reference evidence="3" key="1">
    <citation type="submission" date="2017-09" db="EMBL/GenBank/DDBJ databases">
        <title>Depth-based differentiation of microbial function through sediment-hosted aquifers and enrichment of novel symbionts in the deep terrestrial subsurface.</title>
        <authorList>
            <person name="Probst A.J."/>
            <person name="Ladd B."/>
            <person name="Jarett J.K."/>
            <person name="Geller-Mcgrath D.E."/>
            <person name="Sieber C.M.K."/>
            <person name="Emerson J.B."/>
            <person name="Anantharaman K."/>
            <person name="Thomas B.C."/>
            <person name="Malmstrom R."/>
            <person name="Stieglmeier M."/>
            <person name="Klingl A."/>
            <person name="Woyke T."/>
            <person name="Ryan C.M."/>
            <person name="Banfield J.F."/>
        </authorList>
    </citation>
    <scope>NUCLEOTIDE SEQUENCE [LARGE SCALE GENOMIC DNA]</scope>
</reference>
<evidence type="ECO:0000256" key="1">
    <source>
        <dbReference type="SAM" id="Phobius"/>
    </source>
</evidence>
<dbReference type="AlphaFoldDB" id="A0A2H0WKF6"/>
<organism evidence="2 3">
    <name type="scientific">candidate division WWE3 bacterium CG09_land_8_20_14_0_10_39_24</name>
    <dbReference type="NCBI Taxonomy" id="1975088"/>
    <lineage>
        <taxon>Bacteria</taxon>
        <taxon>Katanobacteria</taxon>
    </lineage>
</organism>
<comment type="caution">
    <text evidence="2">The sequence shown here is derived from an EMBL/GenBank/DDBJ whole genome shotgun (WGS) entry which is preliminary data.</text>
</comment>
<keyword evidence="1" id="KW-0472">Membrane</keyword>
<protein>
    <recommendedName>
        <fullName evidence="4">Glycosyltransferase RgtA/B/C/D-like domain-containing protein</fullName>
    </recommendedName>
</protein>
<dbReference type="Proteomes" id="UP000230787">
    <property type="component" value="Unassembled WGS sequence"/>
</dbReference>
<feature type="transmembrane region" description="Helical" evidence="1">
    <location>
        <begin position="20"/>
        <end position="37"/>
    </location>
</feature>
<proteinExistence type="predicted"/>
<evidence type="ECO:0000313" key="2">
    <source>
        <dbReference type="EMBL" id="PIS13163.1"/>
    </source>
</evidence>
<feature type="transmembrane region" description="Helical" evidence="1">
    <location>
        <begin position="427"/>
        <end position="446"/>
    </location>
</feature>
<feature type="transmembrane region" description="Helical" evidence="1">
    <location>
        <begin position="293"/>
        <end position="311"/>
    </location>
</feature>
<feature type="transmembrane region" description="Helical" evidence="1">
    <location>
        <begin position="88"/>
        <end position="108"/>
    </location>
</feature>
<dbReference type="EMBL" id="PEZN01000003">
    <property type="protein sequence ID" value="PIS13163.1"/>
    <property type="molecule type" value="Genomic_DNA"/>
</dbReference>
<name>A0A2H0WKF6_UNCKA</name>
<keyword evidence="1" id="KW-0812">Transmembrane</keyword>
<sequence>MPFILGGIEDQVGMVLLGEYPAYFIGNLGAPFGYLFIKPWQLNEPLSSTILHLGVKVFPTIYFLNFVSMASIFLAFVFSYTLFKRMKVAWFISLFLSATFSLSPYISMHIGTHPALLQIWLIPLFLQRILLKKGVSFFNAVITGFILAIAVLISNYIGFFLILFMLCFFVSNMLCSICLDGVRHFKDLLCKDLRRYATILISFAIFAVPFLFPYIKANYFSDTTAFSTSHSLNPQRTLEDFQNFSARPWYYVLPPLSHPILGEVVTRPVLEWMKDDWGYFLADDYFPKEHGGGYLGVANLVIFALAIWFAFKQALWKIKGQRSKVKNESKNSKVYYSGESLRLVLTVTITIVLLFLFTMPPFFTMSGHKIYTLGFVLYKFFPMFRVTARLGIVILMCVLVVNGLFLQKLLVQNQKSNVKNQKLKSKFKIIIIIYTIFALFEFYVPISTFNTSKVPPVYEYLSKVDKTVSFDFTGLTGKRGFYEGPLIIAEYPGGRSEDIFWITKHHKGFINPRMYKNEEYGFDSDNFTKKLITEEGLSNARKYGVSFVIFHKDRNPEIGSEGFFREFLEVERDFGNVILFRF</sequence>
<evidence type="ECO:0000313" key="3">
    <source>
        <dbReference type="Proteomes" id="UP000230787"/>
    </source>
</evidence>
<gene>
    <name evidence="2" type="ORF">COT69_00165</name>
</gene>
<accession>A0A2H0WKF6</accession>
<evidence type="ECO:0008006" key="4">
    <source>
        <dbReference type="Google" id="ProtNLM"/>
    </source>
</evidence>
<feature type="transmembrane region" description="Helical" evidence="1">
    <location>
        <begin position="129"/>
        <end position="150"/>
    </location>
</feature>